<evidence type="ECO:0000313" key="6">
    <source>
        <dbReference type="Proteomes" id="UP001182556"/>
    </source>
</evidence>
<dbReference type="InterPro" id="IPR002018">
    <property type="entry name" value="CarbesteraseB"/>
</dbReference>
<dbReference type="Proteomes" id="UP001182556">
    <property type="component" value="Unassembled WGS sequence"/>
</dbReference>
<proteinExistence type="inferred from homology"/>
<evidence type="ECO:0000313" key="5">
    <source>
        <dbReference type="EMBL" id="KAK1922589.1"/>
    </source>
</evidence>
<dbReference type="EMBL" id="JAODAN010000008">
    <property type="protein sequence ID" value="KAK1922589.1"/>
    <property type="molecule type" value="Genomic_DNA"/>
</dbReference>
<keyword evidence="2 3" id="KW-0378">Hydrolase</keyword>
<comment type="similarity">
    <text evidence="1 3">Belongs to the type-B carboxylesterase/lipase family.</text>
</comment>
<accession>A0AAD9FMY2</accession>
<evidence type="ECO:0000259" key="4">
    <source>
        <dbReference type="Pfam" id="PF00135"/>
    </source>
</evidence>
<dbReference type="EC" id="3.1.1.-" evidence="3"/>
<protein>
    <recommendedName>
        <fullName evidence="3">Carboxylic ester hydrolase</fullName>
        <ecNumber evidence="3">3.1.1.-</ecNumber>
    </recommendedName>
</protein>
<evidence type="ECO:0000256" key="2">
    <source>
        <dbReference type="ARBA" id="ARBA00022801"/>
    </source>
</evidence>
<sequence length="535" mass="58785">MPSAKPRTTTDIASDDMTAEQLALPSSRARYAKTQYGVVQGGTVRNGTAVFLNVPYSQAVARWNDPKPLDEGSRYSTKPYTEDGLYCAQRSQPKRMTLGLGSPTESPFFADIYVPSTVALDTPDTSPHTLKPVRVFIHGGFLQFGSTSGFNYNQQFFPAEEFDEVRVLLAYRVSVLGFLSSEKHKLEGNYGFKDCWAGLEWVRKNIAAFGGDPQEIHLSGMSGGAHLVQQLLHYAARHAPSKAPFKSATLFSNGILANAPTAAEKEAQFGSVATAAGIDPSASDAVAQLRRVSISTLLASIGANSSQMVFRGVIGPGDGWVSEDQMEYQQSGRFASDLRKAGIQYVVCGDVRDEIAGYKLAHPCKETREIIPNLERYYTASDSARLLAAYPPLQPTSSVTDINLLQGQILADAQVHLPVRFLARDLARAGFPVVRYTIEYVAKALGTNGVVIHGSDLVIQQYRLSLLSQRESQIAFEWRERLEEEVKQAVRSPETVRGEGTVLTLGENGAIGWEEDWRWEQLRRIEGAIRDVWVA</sequence>
<dbReference type="InterPro" id="IPR029058">
    <property type="entry name" value="AB_hydrolase_fold"/>
</dbReference>
<organism evidence="5 6">
    <name type="scientific">Papiliotrema laurentii</name>
    <name type="common">Cryptococcus laurentii</name>
    <dbReference type="NCBI Taxonomy" id="5418"/>
    <lineage>
        <taxon>Eukaryota</taxon>
        <taxon>Fungi</taxon>
        <taxon>Dikarya</taxon>
        <taxon>Basidiomycota</taxon>
        <taxon>Agaricomycotina</taxon>
        <taxon>Tremellomycetes</taxon>
        <taxon>Tremellales</taxon>
        <taxon>Rhynchogastremaceae</taxon>
        <taxon>Papiliotrema</taxon>
    </lineage>
</organism>
<dbReference type="Gene3D" id="3.40.50.1820">
    <property type="entry name" value="alpha/beta hydrolase"/>
    <property type="match status" value="1"/>
</dbReference>
<evidence type="ECO:0000256" key="1">
    <source>
        <dbReference type="ARBA" id="ARBA00005964"/>
    </source>
</evidence>
<dbReference type="InterPro" id="IPR019826">
    <property type="entry name" value="Carboxylesterase_B_AS"/>
</dbReference>
<dbReference type="PANTHER" id="PTHR43142">
    <property type="entry name" value="CARBOXYLIC ESTER HYDROLASE"/>
    <property type="match status" value="1"/>
</dbReference>
<keyword evidence="6" id="KW-1185">Reference proteome</keyword>
<comment type="caution">
    <text evidence="5">The sequence shown here is derived from an EMBL/GenBank/DDBJ whole genome shotgun (WGS) entry which is preliminary data.</text>
</comment>
<reference evidence="5" key="1">
    <citation type="submission" date="2023-02" db="EMBL/GenBank/DDBJ databases">
        <title>Identification and recombinant expression of a fungal hydrolase from Papiliotrema laurentii that hydrolyzes apple cutin and clears colloidal polyester polyurethane.</title>
        <authorList>
            <consortium name="DOE Joint Genome Institute"/>
            <person name="Roman V.A."/>
            <person name="Bojanowski C."/>
            <person name="Crable B.R."/>
            <person name="Wagner D.N."/>
            <person name="Hung C.S."/>
            <person name="Nadeau L.J."/>
            <person name="Schratz L."/>
            <person name="Haridas S."/>
            <person name="Pangilinan J."/>
            <person name="Lipzen A."/>
            <person name="Na H."/>
            <person name="Yan M."/>
            <person name="Ng V."/>
            <person name="Grigoriev I.V."/>
            <person name="Spatafora J.W."/>
            <person name="Barlow D."/>
            <person name="Biffinger J."/>
            <person name="Kelley-Loughnane N."/>
            <person name="Varaljay V.A."/>
            <person name="Crookes-Goodson W.J."/>
        </authorList>
    </citation>
    <scope>NUCLEOTIDE SEQUENCE</scope>
    <source>
        <strain evidence="5">5307AH</strain>
    </source>
</reference>
<dbReference type="PANTHER" id="PTHR43142:SF1">
    <property type="entry name" value="CARBOXYLIC ESTER HYDROLASE"/>
    <property type="match status" value="1"/>
</dbReference>
<dbReference type="GO" id="GO:0016787">
    <property type="term" value="F:hydrolase activity"/>
    <property type="evidence" value="ECO:0007669"/>
    <property type="project" value="UniProtKB-KW"/>
</dbReference>
<evidence type="ECO:0000256" key="3">
    <source>
        <dbReference type="RuleBase" id="RU361235"/>
    </source>
</evidence>
<name>A0AAD9FMY2_PAPLA</name>
<feature type="domain" description="Carboxylesterase type B" evidence="4">
    <location>
        <begin position="32"/>
        <end position="303"/>
    </location>
</feature>
<dbReference type="AlphaFoldDB" id="A0AAD9FMY2"/>
<dbReference type="PROSITE" id="PS00122">
    <property type="entry name" value="CARBOXYLESTERASE_B_1"/>
    <property type="match status" value="1"/>
</dbReference>
<gene>
    <name evidence="5" type="ORF">DB88DRAFT_531792</name>
</gene>
<dbReference type="Pfam" id="PF00135">
    <property type="entry name" value="COesterase"/>
    <property type="match status" value="1"/>
</dbReference>
<dbReference type="SUPFAM" id="SSF53474">
    <property type="entry name" value="alpha/beta-Hydrolases"/>
    <property type="match status" value="1"/>
</dbReference>